<name>A0ABR0N2G2_GOSAR</name>
<dbReference type="EMBL" id="JARKNE010000011">
    <property type="protein sequence ID" value="KAK5784513.1"/>
    <property type="molecule type" value="Genomic_DNA"/>
</dbReference>
<comment type="caution">
    <text evidence="1">The sequence shown here is derived from an EMBL/GenBank/DDBJ whole genome shotgun (WGS) entry which is preliminary data.</text>
</comment>
<sequence length="80" mass="8852">MARKNHVEKNGRTSFINKEPHEDKVIEMSKGALSTANFYAFQGTLVIIDNNLPIVPRTFGTVSSGPNAAPPPKVYFTFGW</sequence>
<keyword evidence="2" id="KW-1185">Reference proteome</keyword>
<evidence type="ECO:0000313" key="2">
    <source>
        <dbReference type="Proteomes" id="UP001358586"/>
    </source>
</evidence>
<evidence type="ECO:0000313" key="1">
    <source>
        <dbReference type="EMBL" id="KAK5784513.1"/>
    </source>
</evidence>
<proteinExistence type="predicted"/>
<gene>
    <name evidence="1" type="ORF">PVK06_039037</name>
</gene>
<accession>A0ABR0N2G2</accession>
<reference evidence="1 2" key="1">
    <citation type="submission" date="2023-03" db="EMBL/GenBank/DDBJ databases">
        <title>WGS of Gossypium arboreum.</title>
        <authorList>
            <person name="Yu D."/>
        </authorList>
    </citation>
    <scope>NUCLEOTIDE SEQUENCE [LARGE SCALE GENOMIC DNA]</scope>
    <source>
        <tissue evidence="1">Leaf</tissue>
    </source>
</reference>
<protein>
    <submittedName>
        <fullName evidence="1">Uncharacterized protein</fullName>
    </submittedName>
</protein>
<dbReference type="Proteomes" id="UP001358586">
    <property type="component" value="Chromosome 11"/>
</dbReference>
<organism evidence="1 2">
    <name type="scientific">Gossypium arboreum</name>
    <name type="common">Tree cotton</name>
    <name type="synonym">Gossypium nanking</name>
    <dbReference type="NCBI Taxonomy" id="29729"/>
    <lineage>
        <taxon>Eukaryota</taxon>
        <taxon>Viridiplantae</taxon>
        <taxon>Streptophyta</taxon>
        <taxon>Embryophyta</taxon>
        <taxon>Tracheophyta</taxon>
        <taxon>Spermatophyta</taxon>
        <taxon>Magnoliopsida</taxon>
        <taxon>eudicotyledons</taxon>
        <taxon>Gunneridae</taxon>
        <taxon>Pentapetalae</taxon>
        <taxon>rosids</taxon>
        <taxon>malvids</taxon>
        <taxon>Malvales</taxon>
        <taxon>Malvaceae</taxon>
        <taxon>Malvoideae</taxon>
        <taxon>Gossypium</taxon>
    </lineage>
</organism>